<accession>A0A2P2MKG0</accession>
<dbReference type="EMBL" id="GGEC01050239">
    <property type="protein sequence ID" value="MBX30723.1"/>
    <property type="molecule type" value="Transcribed_RNA"/>
</dbReference>
<reference evidence="1" key="1">
    <citation type="submission" date="2018-02" db="EMBL/GenBank/DDBJ databases">
        <title>Rhizophora mucronata_Transcriptome.</title>
        <authorList>
            <person name="Meera S.P."/>
            <person name="Sreeshan A."/>
            <person name="Augustine A."/>
        </authorList>
    </citation>
    <scope>NUCLEOTIDE SEQUENCE</scope>
    <source>
        <tissue evidence="1">Leaf</tissue>
    </source>
</reference>
<evidence type="ECO:0000313" key="1">
    <source>
        <dbReference type="EMBL" id="MBX30723.1"/>
    </source>
</evidence>
<organism evidence="1">
    <name type="scientific">Rhizophora mucronata</name>
    <name type="common">Asiatic mangrove</name>
    <dbReference type="NCBI Taxonomy" id="61149"/>
    <lineage>
        <taxon>Eukaryota</taxon>
        <taxon>Viridiplantae</taxon>
        <taxon>Streptophyta</taxon>
        <taxon>Embryophyta</taxon>
        <taxon>Tracheophyta</taxon>
        <taxon>Spermatophyta</taxon>
        <taxon>Magnoliopsida</taxon>
        <taxon>eudicotyledons</taxon>
        <taxon>Gunneridae</taxon>
        <taxon>Pentapetalae</taxon>
        <taxon>rosids</taxon>
        <taxon>fabids</taxon>
        <taxon>Malpighiales</taxon>
        <taxon>Rhizophoraceae</taxon>
        <taxon>Rhizophora</taxon>
    </lineage>
</organism>
<dbReference type="AlphaFoldDB" id="A0A2P2MKG0"/>
<name>A0A2P2MKG0_RHIMU</name>
<protein>
    <submittedName>
        <fullName evidence="1">Protein SPA1-RELATED 3-like</fullName>
    </submittedName>
</protein>
<proteinExistence type="predicted"/>
<sequence>MKGGPKTITSSHLLHPRGSNAKILFLLIMKCQISMMFLDSTFPLSQQHCPCFLSLLSSLFLFQAKVINLRTGQA</sequence>